<comment type="caution">
    <text evidence="1">The sequence shown here is derived from an EMBL/GenBank/DDBJ whole genome shotgun (WGS) entry which is preliminary data.</text>
</comment>
<dbReference type="Proteomes" id="UP000814033">
    <property type="component" value="Unassembled WGS sequence"/>
</dbReference>
<keyword evidence="2" id="KW-1185">Reference proteome</keyword>
<gene>
    <name evidence="1" type="ORF">FA95DRAFT_1004928</name>
</gene>
<name>A0ACB8RYU6_9AGAM</name>
<accession>A0ACB8RYU6</accession>
<reference evidence="1" key="2">
    <citation type="journal article" date="2022" name="New Phytol.">
        <title>Evolutionary transition to the ectomycorrhizal habit in the genomes of a hyperdiverse lineage of mushroom-forming fungi.</title>
        <authorList>
            <person name="Looney B."/>
            <person name="Miyauchi S."/>
            <person name="Morin E."/>
            <person name="Drula E."/>
            <person name="Courty P.E."/>
            <person name="Kohler A."/>
            <person name="Kuo A."/>
            <person name="LaButti K."/>
            <person name="Pangilinan J."/>
            <person name="Lipzen A."/>
            <person name="Riley R."/>
            <person name="Andreopoulos W."/>
            <person name="He G."/>
            <person name="Johnson J."/>
            <person name="Nolan M."/>
            <person name="Tritt A."/>
            <person name="Barry K.W."/>
            <person name="Grigoriev I.V."/>
            <person name="Nagy L.G."/>
            <person name="Hibbett D."/>
            <person name="Henrissat B."/>
            <person name="Matheny P.B."/>
            <person name="Labbe J."/>
            <person name="Martin F.M."/>
        </authorList>
    </citation>
    <scope>NUCLEOTIDE SEQUENCE</scope>
    <source>
        <strain evidence="1">FP105234-sp</strain>
    </source>
</reference>
<protein>
    <submittedName>
        <fullName evidence="1">Uncharacterized protein</fullName>
    </submittedName>
</protein>
<dbReference type="EMBL" id="MU275882">
    <property type="protein sequence ID" value="KAI0048713.1"/>
    <property type="molecule type" value="Genomic_DNA"/>
</dbReference>
<evidence type="ECO:0000313" key="2">
    <source>
        <dbReference type="Proteomes" id="UP000814033"/>
    </source>
</evidence>
<organism evidence="1 2">
    <name type="scientific">Auriscalpium vulgare</name>
    <dbReference type="NCBI Taxonomy" id="40419"/>
    <lineage>
        <taxon>Eukaryota</taxon>
        <taxon>Fungi</taxon>
        <taxon>Dikarya</taxon>
        <taxon>Basidiomycota</taxon>
        <taxon>Agaricomycotina</taxon>
        <taxon>Agaricomycetes</taxon>
        <taxon>Russulales</taxon>
        <taxon>Auriscalpiaceae</taxon>
        <taxon>Auriscalpium</taxon>
    </lineage>
</organism>
<evidence type="ECO:0000313" key="1">
    <source>
        <dbReference type="EMBL" id="KAI0048713.1"/>
    </source>
</evidence>
<reference evidence="1" key="1">
    <citation type="submission" date="2021-02" db="EMBL/GenBank/DDBJ databases">
        <authorList>
            <consortium name="DOE Joint Genome Institute"/>
            <person name="Ahrendt S."/>
            <person name="Looney B.P."/>
            <person name="Miyauchi S."/>
            <person name="Morin E."/>
            <person name="Drula E."/>
            <person name="Courty P.E."/>
            <person name="Chicoki N."/>
            <person name="Fauchery L."/>
            <person name="Kohler A."/>
            <person name="Kuo A."/>
            <person name="Labutti K."/>
            <person name="Pangilinan J."/>
            <person name="Lipzen A."/>
            <person name="Riley R."/>
            <person name="Andreopoulos W."/>
            <person name="He G."/>
            <person name="Johnson J."/>
            <person name="Barry K.W."/>
            <person name="Grigoriev I.V."/>
            <person name="Nagy L."/>
            <person name="Hibbett D."/>
            <person name="Henrissat B."/>
            <person name="Matheny P.B."/>
            <person name="Labbe J."/>
            <person name="Martin F."/>
        </authorList>
    </citation>
    <scope>NUCLEOTIDE SEQUENCE</scope>
    <source>
        <strain evidence="1">FP105234-sp</strain>
    </source>
</reference>
<proteinExistence type="predicted"/>
<sequence length="567" mass="63479">MAAWYTSHYTAYTHAMLLTAPFNDNLTVFPPTRESHRHVCARIWQAVIQNRWKAAADTFNRLPNVARAVLKPPVAAALDAYKHFMLLPDATRIALKLAAVNSALWVVFRRRGYALAKTVHNPMVKETTTLFTNWLVHRDVRHLIASNAALVAFAQPTADWMVNAQDRAASGLYEATPKYHFLSFIISASLFSCAVSTVALRTFGYRQLVSALAVPSRSPHTATPFTRLADFMLPRPPFTQLSSTPAPITFGASGIAYALAAVAALGVQGTSAPAFALQLGVGGALLMDIVGAFFGWRRFDHWAQISGAAFGAVYYGWGMQLWDYCRRLTWEEKFYQDLIARGTAVLAEMRAKEEKKVREKRRGTWRKGRGRPERKVSCFFVAFSLCLLSCFALFDLYRQPPVIAIDIPPAYDHRYIHLHDQSRAALIYIGIGLSITLLLSATHVSRAARAPLPTTIMASCAQPYYCSAPHAFLIFLIRNAYDYVSLKSRQGRLNCRVPGDYLTRLRQHEAAHGKGRRHPMDLDRIESTTYAVRDQERHPARAGPQMSTCPTPQQHIPSGLYRFTDAF</sequence>